<sequence length="366" mass="40684">MAAPECILYVDDNDLLREQVTIALEMHDYRVVTATDGREGLEKALRHRPQLVLSDLLMPVMDGLEMLRELRQTEFGREVPFIFLTSRSALPEVREGMESGADDYLPKPFDVAELLRAVRARMDRVKAQRTALVKEQERMLVTLPHEMRTPLNAVMGVAQLLREELEPGTPVPDDTPSMIDMIIKGGERLERLTVKLMLHIQLDMLKTAGPEGRARFLRGDPIDPQVSLEKLVKRRAALHDRAQDLQIITCDGRIQAPGQVWEPIVGEVVDNASRFSAPGTPIRVELSSRNDSEIELLIADAGIGMTAEQIAEIAPFRQFHRPADEQQGMGLGLSNATQLTELSGGSIDISSPATGGLEVRIRLPRA</sequence>
<dbReference type="SMART" id="SM00388">
    <property type="entry name" value="HisKA"/>
    <property type="match status" value="1"/>
</dbReference>
<gene>
    <name evidence="7" type="ORF">PXH66_17415</name>
</gene>
<dbReference type="Proteomes" id="UP001218638">
    <property type="component" value="Chromosome"/>
</dbReference>
<comment type="catalytic activity">
    <reaction evidence="1">
        <text>ATP + protein L-histidine = ADP + protein N-phospho-L-histidine.</text>
        <dbReference type="EC" id="2.7.13.3"/>
    </reaction>
</comment>
<evidence type="ECO:0000313" key="7">
    <source>
        <dbReference type="EMBL" id="WED64119.1"/>
    </source>
</evidence>
<organism evidence="7 8">
    <name type="scientific">Synoicihabitans lomoniglobus</name>
    <dbReference type="NCBI Taxonomy" id="2909285"/>
    <lineage>
        <taxon>Bacteria</taxon>
        <taxon>Pseudomonadati</taxon>
        <taxon>Verrucomicrobiota</taxon>
        <taxon>Opitutia</taxon>
        <taxon>Opitutales</taxon>
        <taxon>Opitutaceae</taxon>
        <taxon>Synoicihabitans</taxon>
    </lineage>
</organism>
<dbReference type="KEGG" id="slom:PXH66_17415"/>
<dbReference type="PANTHER" id="PTHR43547:SF2">
    <property type="entry name" value="HYBRID SIGNAL TRANSDUCTION HISTIDINE KINASE C"/>
    <property type="match status" value="1"/>
</dbReference>
<proteinExistence type="predicted"/>
<dbReference type="Pfam" id="PF02518">
    <property type="entry name" value="HATPase_c"/>
    <property type="match status" value="1"/>
</dbReference>
<dbReference type="SUPFAM" id="SSF52172">
    <property type="entry name" value="CheY-like"/>
    <property type="match status" value="1"/>
</dbReference>
<dbReference type="PANTHER" id="PTHR43547">
    <property type="entry name" value="TWO-COMPONENT HISTIDINE KINASE"/>
    <property type="match status" value="1"/>
</dbReference>
<feature type="domain" description="Histidine kinase" evidence="5">
    <location>
        <begin position="142"/>
        <end position="366"/>
    </location>
</feature>
<evidence type="ECO:0000259" key="5">
    <source>
        <dbReference type="PROSITE" id="PS50109"/>
    </source>
</evidence>
<dbReference type="InterPro" id="IPR001789">
    <property type="entry name" value="Sig_transdc_resp-reg_receiver"/>
</dbReference>
<evidence type="ECO:0000256" key="2">
    <source>
        <dbReference type="ARBA" id="ARBA00012438"/>
    </source>
</evidence>
<dbReference type="Gene3D" id="3.30.565.10">
    <property type="entry name" value="Histidine kinase-like ATPase, C-terminal domain"/>
    <property type="match status" value="1"/>
</dbReference>
<accession>A0AAE9ZVV7</accession>
<dbReference type="GO" id="GO:0000155">
    <property type="term" value="F:phosphorelay sensor kinase activity"/>
    <property type="evidence" value="ECO:0007669"/>
    <property type="project" value="InterPro"/>
</dbReference>
<dbReference type="PROSITE" id="PS50110">
    <property type="entry name" value="RESPONSE_REGULATORY"/>
    <property type="match status" value="1"/>
</dbReference>
<dbReference type="SMART" id="SM00448">
    <property type="entry name" value="REC"/>
    <property type="match status" value="1"/>
</dbReference>
<dbReference type="InterPro" id="IPR004358">
    <property type="entry name" value="Sig_transdc_His_kin-like_C"/>
</dbReference>
<evidence type="ECO:0000259" key="6">
    <source>
        <dbReference type="PROSITE" id="PS50110"/>
    </source>
</evidence>
<dbReference type="CDD" id="cd00082">
    <property type="entry name" value="HisKA"/>
    <property type="match status" value="1"/>
</dbReference>
<reference evidence="7" key="1">
    <citation type="submission" date="2023-03" db="EMBL/GenBank/DDBJ databases">
        <title>Lomoglobus Profundus gen. nov., sp. nov., a novel member of the phylum Verrucomicrobia, isolated from deep-marine sediment of South China Sea.</title>
        <authorList>
            <person name="Ahmad T."/>
            <person name="Ishaq S.E."/>
            <person name="Wang F."/>
        </authorList>
    </citation>
    <scope>NUCLEOTIDE SEQUENCE</scope>
    <source>
        <strain evidence="7">LMO-M01</strain>
    </source>
</reference>
<dbReference type="EC" id="2.7.13.3" evidence="2"/>
<dbReference type="PROSITE" id="PS50109">
    <property type="entry name" value="HIS_KIN"/>
    <property type="match status" value="1"/>
</dbReference>
<dbReference type="EMBL" id="CP119075">
    <property type="protein sequence ID" value="WED64119.1"/>
    <property type="molecule type" value="Genomic_DNA"/>
</dbReference>
<feature type="modified residue" description="4-aspartylphosphate" evidence="4">
    <location>
        <position position="55"/>
    </location>
</feature>
<keyword evidence="8" id="KW-1185">Reference proteome</keyword>
<dbReference type="InterPro" id="IPR005467">
    <property type="entry name" value="His_kinase_dom"/>
</dbReference>
<dbReference type="AlphaFoldDB" id="A0AAE9ZVV7"/>
<evidence type="ECO:0000256" key="3">
    <source>
        <dbReference type="ARBA" id="ARBA00022553"/>
    </source>
</evidence>
<name>A0AAE9ZVV7_9BACT</name>
<dbReference type="SUPFAM" id="SSF55874">
    <property type="entry name" value="ATPase domain of HSP90 chaperone/DNA topoisomerase II/histidine kinase"/>
    <property type="match status" value="1"/>
</dbReference>
<dbReference type="CDD" id="cd17574">
    <property type="entry name" value="REC_OmpR"/>
    <property type="match status" value="1"/>
</dbReference>
<dbReference type="Pfam" id="PF00072">
    <property type="entry name" value="Response_reg"/>
    <property type="match status" value="1"/>
</dbReference>
<dbReference type="PRINTS" id="PR00344">
    <property type="entry name" value="BCTRLSENSOR"/>
</dbReference>
<dbReference type="Gene3D" id="1.10.287.130">
    <property type="match status" value="1"/>
</dbReference>
<protein>
    <recommendedName>
        <fullName evidence="2">histidine kinase</fullName>
        <ecNumber evidence="2">2.7.13.3</ecNumber>
    </recommendedName>
</protein>
<keyword evidence="3 4" id="KW-0597">Phosphoprotein</keyword>
<evidence type="ECO:0000256" key="4">
    <source>
        <dbReference type="PROSITE-ProRule" id="PRU00169"/>
    </source>
</evidence>
<dbReference type="InterPro" id="IPR036097">
    <property type="entry name" value="HisK_dim/P_sf"/>
</dbReference>
<dbReference type="Pfam" id="PF00512">
    <property type="entry name" value="HisKA"/>
    <property type="match status" value="1"/>
</dbReference>
<feature type="domain" description="Response regulatory" evidence="6">
    <location>
        <begin position="6"/>
        <end position="122"/>
    </location>
</feature>
<dbReference type="SMART" id="SM00387">
    <property type="entry name" value="HATPase_c"/>
    <property type="match status" value="1"/>
</dbReference>
<dbReference type="InterPro" id="IPR036890">
    <property type="entry name" value="HATPase_C_sf"/>
</dbReference>
<dbReference type="InterPro" id="IPR011006">
    <property type="entry name" value="CheY-like_superfamily"/>
</dbReference>
<dbReference type="Gene3D" id="3.40.50.2300">
    <property type="match status" value="1"/>
</dbReference>
<dbReference type="InterPro" id="IPR003594">
    <property type="entry name" value="HATPase_dom"/>
</dbReference>
<dbReference type="SUPFAM" id="SSF47384">
    <property type="entry name" value="Homodimeric domain of signal transducing histidine kinase"/>
    <property type="match status" value="1"/>
</dbReference>
<evidence type="ECO:0000256" key="1">
    <source>
        <dbReference type="ARBA" id="ARBA00000085"/>
    </source>
</evidence>
<dbReference type="InterPro" id="IPR003661">
    <property type="entry name" value="HisK_dim/P_dom"/>
</dbReference>
<dbReference type="RefSeq" id="WP_330928024.1">
    <property type="nucleotide sequence ID" value="NZ_CP119075.1"/>
</dbReference>
<evidence type="ECO:0000313" key="8">
    <source>
        <dbReference type="Proteomes" id="UP001218638"/>
    </source>
</evidence>